<dbReference type="OrthoDB" id="6475849at2759"/>
<dbReference type="InterPro" id="IPR018497">
    <property type="entry name" value="Peptidase_M13_C"/>
</dbReference>
<dbReference type="GO" id="GO:0016485">
    <property type="term" value="P:protein processing"/>
    <property type="evidence" value="ECO:0007669"/>
    <property type="project" value="TreeGrafter"/>
</dbReference>
<proteinExistence type="inferred from homology"/>
<dbReference type="InterPro" id="IPR024079">
    <property type="entry name" value="MetalloPept_cat_dom_sf"/>
</dbReference>
<evidence type="ECO:0000313" key="3">
    <source>
        <dbReference type="EMBL" id="OXA39888.1"/>
    </source>
</evidence>
<dbReference type="GO" id="GO:0004222">
    <property type="term" value="F:metalloendopeptidase activity"/>
    <property type="evidence" value="ECO:0007669"/>
    <property type="project" value="InterPro"/>
</dbReference>
<accession>A0A226D4X6</accession>
<evidence type="ECO:0000256" key="1">
    <source>
        <dbReference type="ARBA" id="ARBA00007357"/>
    </source>
</evidence>
<evidence type="ECO:0000313" key="4">
    <source>
        <dbReference type="Proteomes" id="UP000198287"/>
    </source>
</evidence>
<dbReference type="Pfam" id="PF01431">
    <property type="entry name" value="Peptidase_M13"/>
    <property type="match status" value="1"/>
</dbReference>
<comment type="caution">
    <text evidence="3">The sequence shown here is derived from an EMBL/GenBank/DDBJ whole genome shotgun (WGS) entry which is preliminary data.</text>
</comment>
<dbReference type="PANTHER" id="PTHR11733">
    <property type="entry name" value="ZINC METALLOPROTEASE FAMILY M13 NEPRILYSIN-RELATED"/>
    <property type="match status" value="1"/>
</dbReference>
<reference evidence="3 4" key="1">
    <citation type="submission" date="2015-12" db="EMBL/GenBank/DDBJ databases">
        <title>The genome of Folsomia candida.</title>
        <authorList>
            <person name="Faddeeva A."/>
            <person name="Derks M.F."/>
            <person name="Anvar Y."/>
            <person name="Smit S."/>
            <person name="Van Straalen N."/>
            <person name="Roelofs D."/>
        </authorList>
    </citation>
    <scope>NUCLEOTIDE SEQUENCE [LARGE SCALE GENOMIC DNA]</scope>
    <source>
        <strain evidence="3 4">VU population</strain>
        <tissue evidence="3">Whole body</tissue>
    </source>
</reference>
<dbReference type="Proteomes" id="UP000198287">
    <property type="component" value="Unassembled WGS sequence"/>
</dbReference>
<dbReference type="GO" id="GO:0005886">
    <property type="term" value="C:plasma membrane"/>
    <property type="evidence" value="ECO:0007669"/>
    <property type="project" value="TreeGrafter"/>
</dbReference>
<keyword evidence="4" id="KW-1185">Reference proteome</keyword>
<dbReference type="PANTHER" id="PTHR11733:SF167">
    <property type="entry name" value="FI17812P1-RELATED"/>
    <property type="match status" value="1"/>
</dbReference>
<dbReference type="Gene3D" id="3.40.390.10">
    <property type="entry name" value="Collagenase (Catalytic Domain)"/>
    <property type="match status" value="1"/>
</dbReference>
<gene>
    <name evidence="3" type="ORF">Fcan01_25313</name>
</gene>
<evidence type="ECO:0000259" key="2">
    <source>
        <dbReference type="Pfam" id="PF01431"/>
    </source>
</evidence>
<organism evidence="3 4">
    <name type="scientific">Folsomia candida</name>
    <name type="common">Springtail</name>
    <dbReference type="NCBI Taxonomy" id="158441"/>
    <lineage>
        <taxon>Eukaryota</taxon>
        <taxon>Metazoa</taxon>
        <taxon>Ecdysozoa</taxon>
        <taxon>Arthropoda</taxon>
        <taxon>Hexapoda</taxon>
        <taxon>Collembola</taxon>
        <taxon>Entomobryomorpha</taxon>
        <taxon>Isotomoidea</taxon>
        <taxon>Isotomidae</taxon>
        <taxon>Proisotominae</taxon>
        <taxon>Folsomia</taxon>
    </lineage>
</organism>
<dbReference type="AlphaFoldDB" id="A0A226D4X6"/>
<dbReference type="PROSITE" id="PS51885">
    <property type="entry name" value="NEPRILYSIN"/>
    <property type="match status" value="1"/>
</dbReference>
<name>A0A226D4X6_FOLCA</name>
<comment type="similarity">
    <text evidence="1">Belongs to the peptidase M13 family.</text>
</comment>
<feature type="domain" description="Peptidase M13 C-terminal" evidence="2">
    <location>
        <begin position="102"/>
        <end position="322"/>
    </location>
</feature>
<dbReference type="SUPFAM" id="SSF55486">
    <property type="entry name" value="Metalloproteases ('zincins'), catalytic domain"/>
    <property type="match status" value="1"/>
</dbReference>
<sequence>MNPSSGVLVDSKKHSGYPGLRRQVVSVPCKTNMTRRMENLSMILGAPDEIKNETWIQQFHSKGNISDMYDLNTNNIVQLEKYAATLVNRQMIAGVVSPASVFYWYGTKQVFLPAGRVQRPSFHHEFPDFKKFSGIGFTLAHELGHALHACIVDDPLTSAAPITPFVSDWTRKNFLNLTSCVGKQYSSFEVEVRNVPSDLIVNGEQTLKENVVDILGIQISFKAFMEHGEVSSSPVHEQFPHLDFFGCDEFTKEQLFFISFAQEWCEAYESDQIEYERLTSQVRGDTHAPHSVRVMGMLANFEEFSKAFHCPVGSRYNPEEKCGFFNI</sequence>
<dbReference type="InterPro" id="IPR000718">
    <property type="entry name" value="Peptidase_M13"/>
</dbReference>
<dbReference type="PRINTS" id="PR00786">
    <property type="entry name" value="NEPRILYSIN"/>
</dbReference>
<dbReference type="EMBL" id="LNIX01000036">
    <property type="protein sequence ID" value="OXA39888.1"/>
    <property type="molecule type" value="Genomic_DNA"/>
</dbReference>
<protein>
    <submittedName>
        <fullName evidence="3">Endothelin-converting enzyme-like 1</fullName>
    </submittedName>
</protein>